<evidence type="ECO:0008006" key="4">
    <source>
        <dbReference type="Google" id="ProtNLM"/>
    </source>
</evidence>
<evidence type="ECO:0000313" key="3">
    <source>
        <dbReference type="Proteomes" id="UP000607562"/>
    </source>
</evidence>
<evidence type="ECO:0000256" key="1">
    <source>
        <dbReference type="SAM" id="MobiDB-lite"/>
    </source>
</evidence>
<organism evidence="2 3">
    <name type="scientific">Pseudomonas paralactis</name>
    <dbReference type="NCBI Taxonomy" id="1615673"/>
    <lineage>
        <taxon>Bacteria</taxon>
        <taxon>Pseudomonadati</taxon>
        <taxon>Pseudomonadota</taxon>
        <taxon>Gammaproteobacteria</taxon>
        <taxon>Pseudomonadales</taxon>
        <taxon>Pseudomonadaceae</taxon>
        <taxon>Pseudomonas</taxon>
    </lineage>
</organism>
<evidence type="ECO:0000313" key="2">
    <source>
        <dbReference type="EMBL" id="MBI6633103.1"/>
    </source>
</evidence>
<keyword evidence="3" id="KW-1185">Reference proteome</keyword>
<reference evidence="2 3" key="1">
    <citation type="submission" date="2020-12" db="EMBL/GenBank/DDBJ databases">
        <title>Comparative genomic insights into the epidemiology and virulence of plant pathogenic Pseudomonads from Turkey.</title>
        <authorList>
            <person name="Dillon M."/>
            <person name="Ruiz-Bedoya T."/>
            <person name="Bendalovic-Torma C."/>
            <person name="Guttman K.M."/>
            <person name="Kwak H."/>
            <person name="Middleton M.A."/>
            <person name="Wang P.W."/>
            <person name="Horuz S."/>
            <person name="Aysan Y."/>
            <person name="Guttman D.S."/>
        </authorList>
    </citation>
    <scope>NUCLEOTIDE SEQUENCE [LARGE SCALE GENOMIC DNA]</scope>
    <source>
        <strain evidence="2 3">Marul_2_1</strain>
    </source>
</reference>
<feature type="region of interest" description="Disordered" evidence="1">
    <location>
        <begin position="14"/>
        <end position="61"/>
    </location>
</feature>
<protein>
    <recommendedName>
        <fullName evidence="4">Type III secretion protein</fullName>
    </recommendedName>
</protein>
<accession>A0ABS0UYI9</accession>
<gene>
    <name evidence="2" type="ORF">YA0871_10535</name>
</gene>
<dbReference type="Proteomes" id="UP000607562">
    <property type="component" value="Unassembled WGS sequence"/>
</dbReference>
<sequence length="61" mass="6720">MFIGNSFNNFSYNIQQSVKTTQPPANPAQTSSPVDSNHQGQHTHTKRKDSNLDGLGQGYLD</sequence>
<dbReference type="RefSeq" id="WP_198707325.1">
    <property type="nucleotide sequence ID" value="NZ_JAEILM010000029.1"/>
</dbReference>
<proteinExistence type="predicted"/>
<name>A0ABS0UYI9_9PSED</name>
<dbReference type="EMBL" id="JAEILM010000029">
    <property type="protein sequence ID" value="MBI6633103.1"/>
    <property type="molecule type" value="Genomic_DNA"/>
</dbReference>
<feature type="compositionally biased region" description="Polar residues" evidence="1">
    <location>
        <begin position="14"/>
        <end position="40"/>
    </location>
</feature>
<comment type="caution">
    <text evidence="2">The sequence shown here is derived from an EMBL/GenBank/DDBJ whole genome shotgun (WGS) entry which is preliminary data.</text>
</comment>